<reference evidence="2" key="1">
    <citation type="journal article" date="2017" name="Nat. Ecol. Evol.">
        <title>Genome expansion and lineage-specific genetic innovations in the forest pathogenic fungi Armillaria.</title>
        <authorList>
            <person name="Sipos G."/>
            <person name="Prasanna A.N."/>
            <person name="Walter M.C."/>
            <person name="O'Connor E."/>
            <person name="Balint B."/>
            <person name="Krizsan K."/>
            <person name="Kiss B."/>
            <person name="Hess J."/>
            <person name="Varga T."/>
            <person name="Slot J."/>
            <person name="Riley R."/>
            <person name="Boka B."/>
            <person name="Rigling D."/>
            <person name="Barry K."/>
            <person name="Lee J."/>
            <person name="Mihaltcheva S."/>
            <person name="LaButti K."/>
            <person name="Lipzen A."/>
            <person name="Waldron R."/>
            <person name="Moloney N.M."/>
            <person name="Sperisen C."/>
            <person name="Kredics L."/>
            <person name="Vagvoelgyi C."/>
            <person name="Patrignani A."/>
            <person name="Fitzpatrick D."/>
            <person name="Nagy I."/>
            <person name="Doyle S."/>
            <person name="Anderson J.B."/>
            <person name="Grigoriev I.V."/>
            <person name="Gueldener U."/>
            <person name="Muensterkoetter M."/>
            <person name="Nagy L.G."/>
        </authorList>
    </citation>
    <scope>NUCLEOTIDE SEQUENCE [LARGE SCALE GENOMIC DNA]</scope>
    <source>
        <strain evidence="2">Ar21-2</strain>
    </source>
</reference>
<evidence type="ECO:0000313" key="2">
    <source>
        <dbReference type="Proteomes" id="UP000217790"/>
    </source>
</evidence>
<keyword evidence="2" id="KW-1185">Reference proteome</keyword>
<dbReference type="Proteomes" id="UP000217790">
    <property type="component" value="Unassembled WGS sequence"/>
</dbReference>
<dbReference type="AlphaFoldDB" id="A0A2H3DTL0"/>
<dbReference type="EMBL" id="KZ293655">
    <property type="protein sequence ID" value="PBK94168.1"/>
    <property type="molecule type" value="Genomic_DNA"/>
</dbReference>
<name>A0A2H3DTL0_ARMGA</name>
<evidence type="ECO:0000313" key="1">
    <source>
        <dbReference type="EMBL" id="PBK94168.1"/>
    </source>
</evidence>
<accession>A0A2H3DTL0</accession>
<sequence length="131" mass="13861">MSKPGFEAWIKFNIHNEDAGGELNLSGSDLARNPLRDFTYSSAFGADMRDQVFDSTVFVGVSTFRFRACDPARKMAADCCRCIYDLIGCDSEELMGTATSHPGDASTPILSSSQCTAVSSIGGTTATGSPA</sequence>
<dbReference type="InParanoid" id="A0A2H3DTL0"/>
<organism evidence="1 2">
    <name type="scientific">Armillaria gallica</name>
    <name type="common">Bulbous honey fungus</name>
    <name type="synonym">Armillaria bulbosa</name>
    <dbReference type="NCBI Taxonomy" id="47427"/>
    <lineage>
        <taxon>Eukaryota</taxon>
        <taxon>Fungi</taxon>
        <taxon>Dikarya</taxon>
        <taxon>Basidiomycota</taxon>
        <taxon>Agaricomycotina</taxon>
        <taxon>Agaricomycetes</taxon>
        <taxon>Agaricomycetidae</taxon>
        <taxon>Agaricales</taxon>
        <taxon>Marasmiineae</taxon>
        <taxon>Physalacriaceae</taxon>
        <taxon>Armillaria</taxon>
    </lineage>
</organism>
<gene>
    <name evidence="1" type="ORF">ARMGADRAFT_1029984</name>
</gene>
<dbReference type="OrthoDB" id="3044029at2759"/>
<protein>
    <submittedName>
        <fullName evidence="1">Uncharacterized protein</fullName>
    </submittedName>
</protein>
<proteinExistence type="predicted"/>